<dbReference type="Proteomes" id="UP000251571">
    <property type="component" value="Unassembled WGS sequence"/>
</dbReference>
<reference evidence="2 4" key="2">
    <citation type="submission" date="2018-03" db="EMBL/GenBank/DDBJ databases">
        <title>Genomic Encyclopedia of Archaeal and Bacterial Type Strains, Phase II (KMG-II): from individual species to whole genera.</title>
        <authorList>
            <person name="Goeker M."/>
        </authorList>
    </citation>
    <scope>NUCLEOTIDE SEQUENCE [LARGE SCALE GENOMIC DNA]</scope>
    <source>
        <strain evidence="2 4">DSM 25227</strain>
    </source>
</reference>
<gene>
    <name evidence="2" type="ORF">BCF38_10496</name>
    <name evidence="3" type="ORF">SAMN05421539_10496</name>
</gene>
<evidence type="ECO:0000313" key="3">
    <source>
        <dbReference type="EMBL" id="SSA45827.1"/>
    </source>
</evidence>
<dbReference type="AlphaFoldDB" id="A0A2Y9ATK8"/>
<proteinExistence type="predicted"/>
<dbReference type="OrthoDB" id="7802477at2"/>
<dbReference type="Proteomes" id="UP000245839">
    <property type="component" value="Unassembled WGS sequence"/>
</dbReference>
<keyword evidence="4" id="KW-1185">Reference proteome</keyword>
<dbReference type="RefSeq" id="WP_109564279.1">
    <property type="nucleotide sequence ID" value="NZ_QGDJ01000004.1"/>
</dbReference>
<evidence type="ECO:0000313" key="5">
    <source>
        <dbReference type="Proteomes" id="UP000251571"/>
    </source>
</evidence>
<feature type="signal peptide" evidence="1">
    <location>
        <begin position="1"/>
        <end position="19"/>
    </location>
</feature>
<name>A0A2Y9ATK8_9RHOB</name>
<protein>
    <submittedName>
        <fullName evidence="3">Uncharacterized protein</fullName>
    </submittedName>
</protein>
<evidence type="ECO:0000313" key="2">
    <source>
        <dbReference type="EMBL" id="PWJ19165.1"/>
    </source>
</evidence>
<sequence>MRRLVLPLLATATALPAAAQERSLWELIHPDRLAASVVRSGVLALRSQMDLRYSDLSVSIAEGTLAIDDLEVTLYDNITDGPVCDISIGGMEVLTGDPFDASRMEFSLAARAVTLAPDCLPPDAGPLAMMMGPAGLSLPQVVMDVVYDMPSAAAQARIETGLAGVLAATLDLDFDYVTLWAGEGQDPEPSGDLRAASLILENLGGWEVAQGFLPPPLIDPDQAGAAITQMLSGMLSAQAEDGVLPKHGKTFVTEVAQGWSAFVADPDRLVIETGFSPDAPLFLEPSSFEDGALALIEGLQPIVRQAPAAERAALPPALVVQALDTPDTLTEAQRREVGLALLRGEGAPLAEARGLALLSGLAQQDGEVALAVAEALSARDPAAAYSAALVAGVAGAPGAQGLMDRLEDDLDFAARLDMQAEAAGALDGLDASPRDLAARAQAHFSGQGAVRSLQAAQLYASLAGARGDRGAVRLLDRIDRSIPDAAWPIWEDRAAEMADIALAAWSAAAR</sequence>
<organism evidence="3 5">
    <name type="scientific">Jannaschia seohaensis</name>
    <dbReference type="NCBI Taxonomy" id="475081"/>
    <lineage>
        <taxon>Bacteria</taxon>
        <taxon>Pseudomonadati</taxon>
        <taxon>Pseudomonadota</taxon>
        <taxon>Alphaproteobacteria</taxon>
        <taxon>Rhodobacterales</taxon>
        <taxon>Roseobacteraceae</taxon>
        <taxon>Jannaschia</taxon>
    </lineage>
</organism>
<evidence type="ECO:0000256" key="1">
    <source>
        <dbReference type="SAM" id="SignalP"/>
    </source>
</evidence>
<dbReference type="EMBL" id="UETC01000004">
    <property type="protein sequence ID" value="SSA45827.1"/>
    <property type="molecule type" value="Genomic_DNA"/>
</dbReference>
<keyword evidence="1" id="KW-0732">Signal</keyword>
<feature type="chain" id="PRO_5036058938" evidence="1">
    <location>
        <begin position="20"/>
        <end position="510"/>
    </location>
</feature>
<reference evidence="3 5" key="1">
    <citation type="submission" date="2016-10" db="EMBL/GenBank/DDBJ databases">
        <authorList>
            <person name="Cai Z."/>
        </authorList>
    </citation>
    <scope>NUCLEOTIDE SEQUENCE [LARGE SCALE GENOMIC DNA]</scope>
    <source>
        <strain evidence="3 5">DSM 25227</strain>
    </source>
</reference>
<accession>A0A2Y9ATK8</accession>
<evidence type="ECO:0000313" key="4">
    <source>
        <dbReference type="Proteomes" id="UP000245839"/>
    </source>
</evidence>
<dbReference type="EMBL" id="QGDJ01000004">
    <property type="protein sequence ID" value="PWJ19165.1"/>
    <property type="molecule type" value="Genomic_DNA"/>
</dbReference>